<gene>
    <name evidence="3" type="ORF">KQ657_005102</name>
</gene>
<evidence type="ECO:0000313" key="4">
    <source>
        <dbReference type="Proteomes" id="UP000790833"/>
    </source>
</evidence>
<evidence type="ECO:0000313" key="3">
    <source>
        <dbReference type="EMBL" id="KAG7193903.1"/>
    </source>
</evidence>
<dbReference type="OrthoDB" id="4065319at2759"/>
<keyword evidence="4" id="KW-1185">Reference proteome</keyword>
<comment type="caution">
    <text evidence="3">The sequence shown here is derived from an EMBL/GenBank/DDBJ whole genome shotgun (WGS) entry which is preliminary data.</text>
</comment>
<feature type="region of interest" description="Disordered" evidence="1">
    <location>
        <begin position="243"/>
        <end position="266"/>
    </location>
</feature>
<dbReference type="Proteomes" id="UP000790833">
    <property type="component" value="Unassembled WGS sequence"/>
</dbReference>
<reference evidence="3" key="1">
    <citation type="submission" date="2021-03" db="EMBL/GenBank/DDBJ databases">
        <authorList>
            <person name="Palmer J.M."/>
        </authorList>
    </citation>
    <scope>NUCLEOTIDE SEQUENCE</scope>
    <source>
        <strain evidence="3">ARV_011</strain>
    </source>
</reference>
<proteinExistence type="predicted"/>
<dbReference type="PANTHER" id="PTHR36089:SF1">
    <property type="entry name" value="CHITIN SYNTHASE 3 COMPLEX PROTEIN CSI2-RELATED"/>
    <property type="match status" value="1"/>
</dbReference>
<dbReference type="GeneID" id="66118476"/>
<dbReference type="GO" id="GO:0005935">
    <property type="term" value="C:cellular bud neck"/>
    <property type="evidence" value="ECO:0007669"/>
    <property type="project" value="TreeGrafter"/>
</dbReference>
<dbReference type="EMBL" id="JAHMUF010000009">
    <property type="protein sequence ID" value="KAG7193903.1"/>
    <property type="molecule type" value="Genomic_DNA"/>
</dbReference>
<sequence length="276" mass="29724">MPSSSILDMPTMPSLTGSSLATSSVSIYIPIGVATGSSNYPSNPYISESSLPNGLVFIVVGSIVGAMLVALLTYRLVSWFFARRLAKIGKENEYHNFDFKGFSDIGSNLSFFDASSSMIAKPISRRGSIMMLQPPQLSSVSLPDILTSSGGSSDNSFSGNEKNNNLTGMVTSQGHTYRDTIVGGNTRRGSMFISPVMAMMNKNSGGEMTSYYDYNANSSVGEPESPMLNFEVPSVTNSSTHWLLDDSNNSDSVVSATKKSDNRPPSQYLEDLLDNF</sequence>
<keyword evidence="2" id="KW-0472">Membrane</keyword>
<dbReference type="PANTHER" id="PTHR36089">
    <property type="entry name" value="CHITIN SYNTHASE 3 COMPLEX PROTEIN CSI2-RELATED"/>
    <property type="match status" value="1"/>
</dbReference>
<dbReference type="GO" id="GO:0000324">
    <property type="term" value="C:fungal-type vacuole"/>
    <property type="evidence" value="ECO:0007669"/>
    <property type="project" value="TreeGrafter"/>
</dbReference>
<evidence type="ECO:0000256" key="1">
    <source>
        <dbReference type="SAM" id="MobiDB-lite"/>
    </source>
</evidence>
<feature type="compositionally biased region" description="Low complexity" evidence="1">
    <location>
        <begin position="245"/>
        <end position="255"/>
    </location>
</feature>
<dbReference type="InterPro" id="IPR051009">
    <property type="entry name" value="PRM"/>
</dbReference>
<dbReference type="AlphaFoldDB" id="A0A9P8AI05"/>
<feature type="transmembrane region" description="Helical" evidence="2">
    <location>
        <begin position="12"/>
        <end position="34"/>
    </location>
</feature>
<dbReference type="RefSeq" id="XP_043049450.1">
    <property type="nucleotide sequence ID" value="XM_043195745.1"/>
</dbReference>
<protein>
    <submittedName>
        <fullName evidence="3">Uncharacterized protein</fullName>
    </submittedName>
</protein>
<keyword evidence="2" id="KW-0812">Transmembrane</keyword>
<accession>A0A9P8AI05</accession>
<keyword evidence="2" id="KW-1133">Transmembrane helix</keyword>
<feature type="transmembrane region" description="Helical" evidence="2">
    <location>
        <begin position="54"/>
        <end position="77"/>
    </location>
</feature>
<organism evidence="3 4">
    <name type="scientific">Scheffersomyces spartinae</name>
    <dbReference type="NCBI Taxonomy" id="45513"/>
    <lineage>
        <taxon>Eukaryota</taxon>
        <taxon>Fungi</taxon>
        <taxon>Dikarya</taxon>
        <taxon>Ascomycota</taxon>
        <taxon>Saccharomycotina</taxon>
        <taxon>Pichiomycetes</taxon>
        <taxon>Debaryomycetaceae</taxon>
        <taxon>Scheffersomyces</taxon>
    </lineage>
</organism>
<name>A0A9P8AI05_9ASCO</name>
<evidence type="ECO:0000256" key="2">
    <source>
        <dbReference type="SAM" id="Phobius"/>
    </source>
</evidence>